<dbReference type="EMBL" id="CP103166">
    <property type="protein sequence ID" value="UVQ96831.1"/>
    <property type="molecule type" value="Genomic_DNA"/>
</dbReference>
<feature type="transmembrane region" description="Helical" evidence="6">
    <location>
        <begin position="140"/>
        <end position="162"/>
    </location>
</feature>
<organism evidence="7 8">
    <name type="scientific">Bacteroides caccae</name>
    <dbReference type="NCBI Taxonomy" id="47678"/>
    <lineage>
        <taxon>Bacteria</taxon>
        <taxon>Pseudomonadati</taxon>
        <taxon>Bacteroidota</taxon>
        <taxon>Bacteroidia</taxon>
        <taxon>Bacteroidales</taxon>
        <taxon>Bacteroidaceae</taxon>
        <taxon>Bacteroides</taxon>
    </lineage>
</organism>
<name>A0AA94Y3L7_9BACE</name>
<dbReference type="AlphaFoldDB" id="A0AA94Y3L7"/>
<gene>
    <name evidence="7" type="ORF">NXW23_21620</name>
</gene>
<evidence type="ECO:0000256" key="2">
    <source>
        <dbReference type="ARBA" id="ARBA00022475"/>
    </source>
</evidence>
<feature type="transmembrane region" description="Helical" evidence="6">
    <location>
        <begin position="425"/>
        <end position="441"/>
    </location>
</feature>
<sequence>MIIIMGVTLFTSRVILRTLGVEDYGIYNVVGGIVAMFSFISSSLTTASQRYITFELGKGKDGNLSNVFSTCLTLHLILGIIVAVVVEPIGIWFINNKLMIPAERIGAAMWVFQFSILSMIVMFVSVPYNALIIAHEKMNAFALVSIIDAGLRLGIAYSLLAVSSFDKLIIYGLLMLLTQLIIRVCYTIYCKRAFTDVRYINRMDKPLIIEMGKFASWSIFGNVAFITYTQGLNLLLGSFFSPVVNAARGIAIQIQGAVNTFVGSFQTAINPQITKNYAAGNLSEMINLVFRSSRFSFYLLMILSIPVFLRTSDILELWLVEVPKHTVTFVRIILLTTWINSIANPLIIAVKATGKIKLYESTVGSLMIAILPTSYIFLRLGFSPEIVFIVHLFIECVAMIFRIWNTRSLIHFSLNMYVKEVLIRIYTVALISFVATYFVSINLSDGLWPTIIVCIFSFMISAIAIVAIGLNKGERSFIIKKIKR</sequence>
<evidence type="ECO:0000313" key="8">
    <source>
        <dbReference type="Proteomes" id="UP001060260"/>
    </source>
</evidence>
<feature type="transmembrane region" description="Helical" evidence="6">
    <location>
        <begin position="447"/>
        <end position="470"/>
    </location>
</feature>
<keyword evidence="3 6" id="KW-0812">Transmembrane</keyword>
<keyword evidence="5 6" id="KW-0472">Membrane</keyword>
<feature type="transmembrane region" description="Helical" evidence="6">
    <location>
        <begin position="362"/>
        <end position="380"/>
    </location>
</feature>
<keyword evidence="4 6" id="KW-1133">Transmembrane helix</keyword>
<feature type="transmembrane region" description="Helical" evidence="6">
    <location>
        <begin position="386"/>
        <end position="404"/>
    </location>
</feature>
<proteinExistence type="predicted"/>
<keyword evidence="2" id="KW-1003">Cell membrane</keyword>
<dbReference type="InterPro" id="IPR050833">
    <property type="entry name" value="Poly_Biosynth_Transport"/>
</dbReference>
<evidence type="ECO:0000256" key="3">
    <source>
        <dbReference type="ARBA" id="ARBA00022692"/>
    </source>
</evidence>
<evidence type="ECO:0000256" key="1">
    <source>
        <dbReference type="ARBA" id="ARBA00004651"/>
    </source>
</evidence>
<feature type="transmembrane region" description="Helical" evidence="6">
    <location>
        <begin position="107"/>
        <end position="128"/>
    </location>
</feature>
<dbReference type="RefSeq" id="WP_258908795.1">
    <property type="nucleotide sequence ID" value="NZ_CAXSUM010000016.1"/>
</dbReference>
<feature type="transmembrane region" description="Helical" evidence="6">
    <location>
        <begin position="26"/>
        <end position="47"/>
    </location>
</feature>
<dbReference type="Proteomes" id="UP001060260">
    <property type="component" value="Chromosome"/>
</dbReference>
<feature type="transmembrane region" description="Helical" evidence="6">
    <location>
        <begin position="295"/>
        <end position="312"/>
    </location>
</feature>
<feature type="transmembrane region" description="Helical" evidence="6">
    <location>
        <begin position="67"/>
        <end position="95"/>
    </location>
</feature>
<feature type="transmembrane region" description="Helical" evidence="6">
    <location>
        <begin position="332"/>
        <end position="350"/>
    </location>
</feature>
<reference evidence="7" key="1">
    <citation type="submission" date="2022-08" db="EMBL/GenBank/DDBJ databases">
        <title>Genome Sequencing of Bacteroides fragilis Group Isolates with Nanopore Technology.</title>
        <authorList>
            <person name="Tisza M.J."/>
            <person name="Smith D."/>
            <person name="Dekker J.P."/>
        </authorList>
    </citation>
    <scope>NUCLEOTIDE SEQUENCE</scope>
    <source>
        <strain evidence="7">BFG-474</strain>
    </source>
</reference>
<dbReference type="PANTHER" id="PTHR30250:SF26">
    <property type="entry name" value="PSMA PROTEIN"/>
    <property type="match status" value="1"/>
</dbReference>
<evidence type="ECO:0000256" key="4">
    <source>
        <dbReference type="ARBA" id="ARBA00022989"/>
    </source>
</evidence>
<evidence type="ECO:0000256" key="5">
    <source>
        <dbReference type="ARBA" id="ARBA00023136"/>
    </source>
</evidence>
<dbReference type="PANTHER" id="PTHR30250">
    <property type="entry name" value="PST FAMILY PREDICTED COLANIC ACID TRANSPORTER"/>
    <property type="match status" value="1"/>
</dbReference>
<protein>
    <submittedName>
        <fullName evidence="7">Lipopolysaccharide biosynthesis protein</fullName>
    </submittedName>
</protein>
<dbReference type="GO" id="GO:0005886">
    <property type="term" value="C:plasma membrane"/>
    <property type="evidence" value="ECO:0007669"/>
    <property type="project" value="UniProtKB-SubCell"/>
</dbReference>
<evidence type="ECO:0000256" key="6">
    <source>
        <dbReference type="SAM" id="Phobius"/>
    </source>
</evidence>
<accession>A0AA94Y3L7</accession>
<evidence type="ECO:0000313" key="7">
    <source>
        <dbReference type="EMBL" id="UVQ96831.1"/>
    </source>
</evidence>
<feature type="transmembrane region" description="Helical" evidence="6">
    <location>
        <begin position="168"/>
        <end position="189"/>
    </location>
</feature>
<comment type="subcellular location">
    <subcellularLocation>
        <location evidence="1">Cell membrane</location>
        <topology evidence="1">Multi-pass membrane protein</topology>
    </subcellularLocation>
</comment>